<organism evidence="2 3">
    <name type="scientific">Oncorhynchus kisutch</name>
    <name type="common">Coho salmon</name>
    <name type="synonym">Salmo kisutch</name>
    <dbReference type="NCBI Taxonomy" id="8019"/>
    <lineage>
        <taxon>Eukaryota</taxon>
        <taxon>Metazoa</taxon>
        <taxon>Chordata</taxon>
        <taxon>Craniata</taxon>
        <taxon>Vertebrata</taxon>
        <taxon>Euteleostomi</taxon>
        <taxon>Actinopterygii</taxon>
        <taxon>Neopterygii</taxon>
        <taxon>Teleostei</taxon>
        <taxon>Protacanthopterygii</taxon>
        <taxon>Salmoniformes</taxon>
        <taxon>Salmonidae</taxon>
        <taxon>Salmoninae</taxon>
        <taxon>Oncorhynchus</taxon>
    </lineage>
</organism>
<sequence length="79" mass="8361">MVGLTVPALVSEEPVPPSSVVHKHHDDQGQPSESVQGSEPPAGGATPSEQLQRPPPSNCSDPPVLELSLENEHHRDSLN</sequence>
<proteinExistence type="predicted"/>
<dbReference type="Proteomes" id="UP000694557">
    <property type="component" value="Unassembled WGS sequence"/>
</dbReference>
<reference evidence="2" key="2">
    <citation type="submission" date="2025-09" db="UniProtKB">
        <authorList>
            <consortium name="Ensembl"/>
        </authorList>
    </citation>
    <scope>IDENTIFICATION</scope>
</reference>
<dbReference type="Ensembl" id="ENSOKIT00005121285.1">
    <property type="protein sequence ID" value="ENSOKIP00005113337.1"/>
    <property type="gene ID" value="ENSOKIG00005049263.1"/>
</dbReference>
<accession>A0A8C7LAU3</accession>
<name>A0A8C7LAU3_ONCKI</name>
<evidence type="ECO:0000313" key="2">
    <source>
        <dbReference type="Ensembl" id="ENSOKIP00005113337.1"/>
    </source>
</evidence>
<evidence type="ECO:0000256" key="1">
    <source>
        <dbReference type="SAM" id="MobiDB-lite"/>
    </source>
</evidence>
<reference evidence="2" key="1">
    <citation type="submission" date="2025-08" db="UniProtKB">
        <authorList>
            <consortium name="Ensembl"/>
        </authorList>
    </citation>
    <scope>IDENTIFICATION</scope>
</reference>
<keyword evidence="3" id="KW-1185">Reference proteome</keyword>
<feature type="region of interest" description="Disordered" evidence="1">
    <location>
        <begin position="1"/>
        <end position="79"/>
    </location>
</feature>
<protein>
    <submittedName>
        <fullName evidence="2">Uncharacterized protein</fullName>
    </submittedName>
</protein>
<dbReference type="AlphaFoldDB" id="A0A8C7LAU3"/>
<evidence type="ECO:0000313" key="3">
    <source>
        <dbReference type="Proteomes" id="UP000694557"/>
    </source>
</evidence>
<feature type="compositionally biased region" description="Basic and acidic residues" evidence="1">
    <location>
        <begin position="70"/>
        <end position="79"/>
    </location>
</feature>